<comment type="caution">
    <text evidence="3">The sequence shown here is derived from an EMBL/GenBank/DDBJ whole genome shotgun (WGS) entry which is preliminary data.</text>
</comment>
<organism evidence="3 4">
    <name type="scientific">Micromonospora arborensis</name>
    <dbReference type="NCBI Taxonomy" id="2116518"/>
    <lineage>
        <taxon>Bacteria</taxon>
        <taxon>Bacillati</taxon>
        <taxon>Actinomycetota</taxon>
        <taxon>Actinomycetes</taxon>
        <taxon>Micromonosporales</taxon>
        <taxon>Micromonosporaceae</taxon>
        <taxon>Micromonospora</taxon>
    </lineage>
</organism>
<feature type="region of interest" description="Disordered" evidence="1">
    <location>
        <begin position="1"/>
        <end position="21"/>
    </location>
</feature>
<dbReference type="Gene3D" id="2.60.120.560">
    <property type="entry name" value="Exo-inulinase, domain 1"/>
    <property type="match status" value="1"/>
</dbReference>
<dbReference type="InterPro" id="IPR013780">
    <property type="entry name" value="Glyco_hydro_b"/>
</dbReference>
<dbReference type="Pfam" id="PF21708">
    <property type="entry name" value="Glyco_hydro_59_C"/>
    <property type="match status" value="1"/>
</dbReference>
<dbReference type="CDD" id="cd00161">
    <property type="entry name" value="beta-trefoil_Ricin-like"/>
    <property type="match status" value="1"/>
</dbReference>
<reference evidence="3 4" key="1">
    <citation type="submission" date="2018-03" db="EMBL/GenBank/DDBJ databases">
        <title>Bioinformatic expansion and discovery of thiopeptide antibiotics.</title>
        <authorList>
            <person name="Schwalen C.J."/>
            <person name="Hudson G.A."/>
            <person name="Mitchell D.A."/>
        </authorList>
    </citation>
    <scope>NUCLEOTIDE SEQUENCE [LARGE SCALE GENOMIC DNA]</scope>
    <source>
        <strain evidence="3 4">NRRL 8041</strain>
    </source>
</reference>
<evidence type="ECO:0000313" key="4">
    <source>
        <dbReference type="Proteomes" id="UP000248333"/>
    </source>
</evidence>
<dbReference type="Proteomes" id="UP000248333">
    <property type="component" value="Unassembled WGS sequence"/>
</dbReference>
<evidence type="ECO:0000259" key="2">
    <source>
        <dbReference type="SMART" id="SM00458"/>
    </source>
</evidence>
<dbReference type="SUPFAM" id="SSF51445">
    <property type="entry name" value="(Trans)glycosidases"/>
    <property type="match status" value="1"/>
</dbReference>
<dbReference type="GO" id="GO:0005764">
    <property type="term" value="C:lysosome"/>
    <property type="evidence" value="ECO:0007669"/>
    <property type="project" value="TreeGrafter"/>
</dbReference>
<sequence length="1073" mass="114827">MTSPRSAPPRQTPGVARPRRARVRPTALSMLSVAALALAYVVAMPVASTPVGLTMEVAATYVKLGNRTTGKFIDGMGRTTNGAAVGQYSSSSSDNQQWTIDAVGDYVRIRNRATGLYLDGMGRTTGGSICGQWSDSGSTNQQWTREDSGGYAKFRNRANGLYLDGGGSTSDGANLVQYANSGSTNQQWIVTDVSTPGSGTITVDGNNIRAGNVNGLTFKGFGALSANSTSELLMDYKAQSPTAYAQLLRVLFGGESPVFTNVKIEMGNDRNNSTGPDPSTMRWESETPNVKRAQGFQLAADAKKVNPNVKVSLLRWNSPGWVNSNDKVYTWFKKTILSAYRTYGFMVDYVNPGLNERGADLNWTKTYANRVRTDSADFANSTEQSRYNQLKVVISDEVGVGSFGGSMISDAGLRDVVAAAGYHYSPDDDSAGNFKRLAMDYDKEIWNSEAQATFGNSALRPNNNMRSPSVLGTGIGGTNSALEMGNTIIKGFVNSRRTNFIYQPAIGSFYEGGQYSYKEVVSARDPWSGWLHYDAAIDVLRHFSWFAKTGWENSSNTAGIWRAVPESSYTGATGTNPVVGRNGTPSYLTLAAPDRRNFSTVFMNDSEYTQSYRLQPVNMAYSGTPALQLWETRAADPGQAFNANYLKHLGSVPAGDGGVYTVTVRPNSVVTVTTLANHTKPEYLEPLPVEGQRTVLDTDISGDVQSTSDNILYADGFDYTGKTVPVIGSGGTITGTEDFITSRGGTRSVIPRYASDRNGAFEAYQPDGSTNYVLRQQLDGPSQGLGGAWNGGDAVTRIGDSRWLNYKASVDVSFENSSTQNGANHARLGIREQHGDNGAPYSVRFTFDGGWQLLVNNSAVASGNVVSGAGGVRIGGFNTAHNAWHNIALKGAGSTVTAYLDGVTLATYTDPNPKLSGRITLGSGYYFTRFDNLKVETVDGSPPYYSEVLDNLEMSDLANPPARKLVYGGSWAHENGKGMYNVQRSLSTSQGSGSTLTYTFAGTGLDIIGPNNGSAVLQVTVDGTVVNSAASTLASPEFSQTYALRNLGAGTHTVQIMVRSGSLVVDAVGAVRP</sequence>
<dbReference type="PROSITE" id="PS50231">
    <property type="entry name" value="RICIN_B_LECTIN"/>
    <property type="match status" value="1"/>
</dbReference>
<dbReference type="InterPro" id="IPR049161">
    <property type="entry name" value="GH59_cat"/>
</dbReference>
<dbReference type="AlphaFoldDB" id="A0A318NJQ1"/>
<dbReference type="OrthoDB" id="9772095at2"/>
<dbReference type="Gene3D" id="2.60.40.1180">
    <property type="entry name" value="Golgi alpha-mannosidase II"/>
    <property type="match status" value="1"/>
</dbReference>
<dbReference type="Gene3D" id="2.60.120.260">
    <property type="entry name" value="Galactose-binding domain-like"/>
    <property type="match status" value="1"/>
</dbReference>
<dbReference type="SUPFAM" id="SSF50370">
    <property type="entry name" value="Ricin B-like lectins"/>
    <property type="match status" value="1"/>
</dbReference>
<dbReference type="InterPro" id="IPR017853">
    <property type="entry name" value="GH"/>
</dbReference>
<dbReference type="Gene3D" id="3.20.20.80">
    <property type="entry name" value="Glycosidases"/>
    <property type="match status" value="1"/>
</dbReference>
<feature type="compositionally biased region" description="Pro residues" evidence="1">
    <location>
        <begin position="1"/>
        <end position="11"/>
    </location>
</feature>
<dbReference type="InterPro" id="IPR013320">
    <property type="entry name" value="ConA-like_dom_sf"/>
</dbReference>
<evidence type="ECO:0000256" key="1">
    <source>
        <dbReference type="SAM" id="MobiDB-lite"/>
    </source>
</evidence>
<dbReference type="EMBL" id="PYBV01000025">
    <property type="protein sequence ID" value="PYC67894.1"/>
    <property type="molecule type" value="Genomic_DNA"/>
</dbReference>
<keyword evidence="4" id="KW-1185">Reference proteome</keyword>
<dbReference type="SMART" id="SM00458">
    <property type="entry name" value="RICIN"/>
    <property type="match status" value="1"/>
</dbReference>
<dbReference type="Pfam" id="PF14200">
    <property type="entry name" value="RicinB_lectin_2"/>
    <property type="match status" value="1"/>
</dbReference>
<dbReference type="GO" id="GO:0006683">
    <property type="term" value="P:galactosylceramide catabolic process"/>
    <property type="evidence" value="ECO:0007669"/>
    <property type="project" value="InterPro"/>
</dbReference>
<proteinExistence type="predicted"/>
<dbReference type="SUPFAM" id="SSF49899">
    <property type="entry name" value="Concanavalin A-like lectins/glucanases"/>
    <property type="match status" value="1"/>
</dbReference>
<dbReference type="GO" id="GO:0004336">
    <property type="term" value="F:galactosylceramidase activity"/>
    <property type="evidence" value="ECO:0007669"/>
    <property type="project" value="InterPro"/>
</dbReference>
<protein>
    <submittedName>
        <fullName evidence="3">Sugar-binding protein</fullName>
    </submittedName>
</protein>
<dbReference type="GO" id="GO:0016020">
    <property type="term" value="C:membrane"/>
    <property type="evidence" value="ECO:0007669"/>
    <property type="project" value="GOC"/>
</dbReference>
<dbReference type="Pfam" id="PF02057">
    <property type="entry name" value="Glyco_hydro_59"/>
    <property type="match status" value="1"/>
</dbReference>
<accession>A0A318NJQ1</accession>
<gene>
    <name evidence="3" type="ORF">C7C45_19865</name>
</gene>
<dbReference type="InterPro" id="IPR049162">
    <property type="entry name" value="GH59_C"/>
</dbReference>
<dbReference type="InterPro" id="IPR035992">
    <property type="entry name" value="Ricin_B-like_lectins"/>
</dbReference>
<dbReference type="Gene3D" id="2.80.10.50">
    <property type="match status" value="2"/>
</dbReference>
<name>A0A318NJQ1_9ACTN</name>
<dbReference type="PANTHER" id="PTHR15172:SF1">
    <property type="entry name" value="GALACTOCEREBROSIDASE"/>
    <property type="match status" value="1"/>
</dbReference>
<evidence type="ECO:0000313" key="3">
    <source>
        <dbReference type="EMBL" id="PYC67894.1"/>
    </source>
</evidence>
<dbReference type="PANTHER" id="PTHR15172">
    <property type="entry name" value="GALACTOCEREBROSIDASE"/>
    <property type="match status" value="1"/>
</dbReference>
<dbReference type="InterPro" id="IPR001286">
    <property type="entry name" value="Glyco_hydro_59"/>
</dbReference>
<feature type="domain" description="Ricin B lectin" evidence="2">
    <location>
        <begin position="59"/>
        <end position="191"/>
    </location>
</feature>
<dbReference type="InterPro" id="IPR000772">
    <property type="entry name" value="Ricin_B_lectin"/>
</dbReference>